<evidence type="ECO:0000256" key="1">
    <source>
        <dbReference type="SAM" id="MobiDB-lite"/>
    </source>
</evidence>
<accession>A0AAP0EC39</accession>
<gene>
    <name evidence="2" type="ORF">Scep_027194</name>
</gene>
<name>A0AAP0EC39_9MAGN</name>
<proteinExistence type="predicted"/>
<feature type="region of interest" description="Disordered" evidence="1">
    <location>
        <begin position="1"/>
        <end position="39"/>
    </location>
</feature>
<keyword evidence="3" id="KW-1185">Reference proteome</keyword>
<protein>
    <submittedName>
        <fullName evidence="2">Uncharacterized protein</fullName>
    </submittedName>
</protein>
<dbReference type="EMBL" id="JBBNAG010000012">
    <property type="protein sequence ID" value="KAK9088112.1"/>
    <property type="molecule type" value="Genomic_DNA"/>
</dbReference>
<organism evidence="2 3">
    <name type="scientific">Stephania cephalantha</name>
    <dbReference type="NCBI Taxonomy" id="152367"/>
    <lineage>
        <taxon>Eukaryota</taxon>
        <taxon>Viridiplantae</taxon>
        <taxon>Streptophyta</taxon>
        <taxon>Embryophyta</taxon>
        <taxon>Tracheophyta</taxon>
        <taxon>Spermatophyta</taxon>
        <taxon>Magnoliopsida</taxon>
        <taxon>Ranunculales</taxon>
        <taxon>Menispermaceae</taxon>
        <taxon>Menispermoideae</taxon>
        <taxon>Cissampelideae</taxon>
        <taxon>Stephania</taxon>
    </lineage>
</organism>
<dbReference type="AlphaFoldDB" id="A0AAP0EC39"/>
<comment type="caution">
    <text evidence="2">The sequence shown here is derived from an EMBL/GenBank/DDBJ whole genome shotgun (WGS) entry which is preliminary data.</text>
</comment>
<sequence length="100" mass="10909">MGCSYSLQVKRDDPKASGSKKKSKDSASVSASGDLSRREHDELLKIPGRMFLNGATDAACLFTQQGRKGTNQDAMLVWEKAMGGGLVCWFKKVIWTGLKP</sequence>
<dbReference type="Proteomes" id="UP001419268">
    <property type="component" value="Unassembled WGS sequence"/>
</dbReference>
<evidence type="ECO:0000313" key="3">
    <source>
        <dbReference type="Proteomes" id="UP001419268"/>
    </source>
</evidence>
<reference evidence="2 3" key="1">
    <citation type="submission" date="2024-01" db="EMBL/GenBank/DDBJ databases">
        <title>Genome assemblies of Stephania.</title>
        <authorList>
            <person name="Yang L."/>
        </authorList>
    </citation>
    <scope>NUCLEOTIDE SEQUENCE [LARGE SCALE GENOMIC DNA]</scope>
    <source>
        <strain evidence="2">JXDWG</strain>
        <tissue evidence="2">Leaf</tissue>
    </source>
</reference>
<evidence type="ECO:0000313" key="2">
    <source>
        <dbReference type="EMBL" id="KAK9088112.1"/>
    </source>
</evidence>